<dbReference type="AlphaFoldDB" id="A0A972NVD1"/>
<name>A0A972NVD1_9BURK</name>
<organism evidence="1 2">
    <name type="scientific">Paraburkholderia elongata</name>
    <dbReference type="NCBI Taxonomy" id="2675747"/>
    <lineage>
        <taxon>Bacteria</taxon>
        <taxon>Pseudomonadati</taxon>
        <taxon>Pseudomonadota</taxon>
        <taxon>Betaproteobacteria</taxon>
        <taxon>Burkholderiales</taxon>
        <taxon>Burkholderiaceae</taxon>
        <taxon>Paraburkholderia</taxon>
    </lineage>
</organism>
<accession>A0A972NVD1</accession>
<gene>
    <name evidence="1" type="ORF">GNZ13_32080</name>
</gene>
<keyword evidence="2" id="KW-1185">Reference proteome</keyword>
<sequence length="144" mass="15671">MSDIAAVSGATTTIKTLADGTFRLSIDIEPRHAQAAFALFGSPGTPVALARITNEAATAFDQREPEPEKPRGGALAKLAGMWSNATHFWEFCDVDNADDAAEWIRTTCLIESRAELDNSMIAKQNFEKFVRGPYMKFMQARGGA</sequence>
<dbReference type="RefSeq" id="WP_172172088.1">
    <property type="nucleotide sequence ID" value="NZ_WOEZ01000185.1"/>
</dbReference>
<reference evidence="1 2" key="1">
    <citation type="submission" date="2019-11" db="EMBL/GenBank/DDBJ databases">
        <title>Metabolism of dissolved organic matter in forest soils.</title>
        <authorList>
            <person name="Cyle K.T."/>
            <person name="Wilhelm R.C."/>
            <person name="Martinez C.E."/>
        </authorList>
    </citation>
    <scope>NUCLEOTIDE SEQUENCE [LARGE SCALE GENOMIC DNA]</scope>
    <source>
        <strain evidence="1 2">5N</strain>
    </source>
</reference>
<dbReference type="EMBL" id="WOEZ01000185">
    <property type="protein sequence ID" value="NPT59074.1"/>
    <property type="molecule type" value="Genomic_DNA"/>
</dbReference>
<dbReference type="Proteomes" id="UP000655523">
    <property type="component" value="Unassembled WGS sequence"/>
</dbReference>
<proteinExistence type="predicted"/>
<protein>
    <submittedName>
        <fullName evidence="1">Uncharacterized protein</fullName>
    </submittedName>
</protein>
<evidence type="ECO:0000313" key="2">
    <source>
        <dbReference type="Proteomes" id="UP000655523"/>
    </source>
</evidence>
<comment type="caution">
    <text evidence="1">The sequence shown here is derived from an EMBL/GenBank/DDBJ whole genome shotgun (WGS) entry which is preliminary data.</text>
</comment>
<evidence type="ECO:0000313" key="1">
    <source>
        <dbReference type="EMBL" id="NPT59074.1"/>
    </source>
</evidence>